<accession>A0A6J6JS65</accession>
<reference evidence="1" key="1">
    <citation type="submission" date="2020-05" db="EMBL/GenBank/DDBJ databases">
        <authorList>
            <person name="Chiriac C."/>
            <person name="Salcher M."/>
            <person name="Ghai R."/>
            <person name="Kavagutti S V."/>
        </authorList>
    </citation>
    <scope>NUCLEOTIDE SEQUENCE</scope>
</reference>
<sequence>MARAKIPIPKPKGISTAIIEFRSFAREPRIAIITAATIEPSVAPTATFRPISSAMAPPAKDNSLIP</sequence>
<protein>
    <submittedName>
        <fullName evidence="1">Unannotated protein</fullName>
    </submittedName>
</protein>
<dbReference type="AlphaFoldDB" id="A0A6J6JS65"/>
<gene>
    <name evidence="1" type="ORF">UFOPK2032_01121</name>
</gene>
<evidence type="ECO:0000313" key="1">
    <source>
        <dbReference type="EMBL" id="CAB4638863.1"/>
    </source>
</evidence>
<organism evidence="1">
    <name type="scientific">freshwater metagenome</name>
    <dbReference type="NCBI Taxonomy" id="449393"/>
    <lineage>
        <taxon>unclassified sequences</taxon>
        <taxon>metagenomes</taxon>
        <taxon>ecological metagenomes</taxon>
    </lineage>
</organism>
<name>A0A6J6JS65_9ZZZZ</name>
<dbReference type="EMBL" id="CAEZVM010000066">
    <property type="protein sequence ID" value="CAB4638863.1"/>
    <property type="molecule type" value="Genomic_DNA"/>
</dbReference>
<proteinExistence type="predicted"/>